<comment type="caution">
    <text evidence="8">The sequence shown here is derived from an EMBL/GenBank/DDBJ whole genome shotgun (WGS) entry which is preliminary data.</text>
</comment>
<keyword evidence="7" id="KW-0503">Monooxygenase</keyword>
<keyword evidence="4" id="KW-0479">Metal-binding</keyword>
<keyword evidence="5" id="KW-0560">Oxidoreductase</keyword>
<keyword evidence="3" id="KW-0349">Heme</keyword>
<dbReference type="Pfam" id="PF00067">
    <property type="entry name" value="p450"/>
    <property type="match status" value="1"/>
</dbReference>
<sequence length="256" mass="28504">MTDTAAHDDKLKAQMAFGYGGKESPTIEDRIDEQLGNQSTWRPWFITSFTLDALTRIAYGKEFGYLETDSDAHDYVSGADGPAVLRYTDFGLDSLLSDRARVHRAEAHRQKRDWALLSGMGVPRDVVEGEVPFQIFAGSDTTATAIRGIMLNLMTTPYAYQTLQKEIGTTISKDYISSPVGSHEGKQLEYLQAVIYEGLRPSTPFTGLIMKEVPPQGDTIHGHFVPVERGLPRVSWPSRDLKDCSVNVPTRTLARY</sequence>
<gene>
    <name evidence="8" type="ORF">SCAR479_08167</name>
</gene>
<keyword evidence="6" id="KW-0408">Iron</keyword>
<evidence type="ECO:0000256" key="6">
    <source>
        <dbReference type="ARBA" id="ARBA00023004"/>
    </source>
</evidence>
<reference evidence="8 9" key="1">
    <citation type="submission" date="2024-02" db="EMBL/GenBank/DDBJ databases">
        <title>First draft genome assembly of two strains of Seiridium cardinale.</title>
        <authorList>
            <person name="Emiliani G."/>
            <person name="Scali E."/>
        </authorList>
    </citation>
    <scope>NUCLEOTIDE SEQUENCE [LARGE SCALE GENOMIC DNA]</scope>
    <source>
        <strain evidence="8 9">BM-138-000479</strain>
    </source>
</reference>
<dbReference type="EMBL" id="JARVKM010000036">
    <property type="protein sequence ID" value="KAK9775191.1"/>
    <property type="molecule type" value="Genomic_DNA"/>
</dbReference>
<evidence type="ECO:0000256" key="1">
    <source>
        <dbReference type="ARBA" id="ARBA00001971"/>
    </source>
</evidence>
<dbReference type="Proteomes" id="UP001465668">
    <property type="component" value="Unassembled WGS sequence"/>
</dbReference>
<comment type="cofactor">
    <cofactor evidence="1">
        <name>heme</name>
        <dbReference type="ChEBI" id="CHEBI:30413"/>
    </cofactor>
</comment>
<protein>
    <submittedName>
        <fullName evidence="8">Cytochrome P450</fullName>
    </submittedName>
</protein>
<dbReference type="PANTHER" id="PTHR24305">
    <property type="entry name" value="CYTOCHROME P450"/>
    <property type="match status" value="1"/>
</dbReference>
<evidence type="ECO:0000313" key="8">
    <source>
        <dbReference type="EMBL" id="KAK9775191.1"/>
    </source>
</evidence>
<evidence type="ECO:0000256" key="3">
    <source>
        <dbReference type="ARBA" id="ARBA00022617"/>
    </source>
</evidence>
<comment type="similarity">
    <text evidence="2">Belongs to the cytochrome P450 family.</text>
</comment>
<dbReference type="InterPro" id="IPR001128">
    <property type="entry name" value="Cyt_P450"/>
</dbReference>
<evidence type="ECO:0000256" key="2">
    <source>
        <dbReference type="ARBA" id="ARBA00010617"/>
    </source>
</evidence>
<dbReference type="InterPro" id="IPR036396">
    <property type="entry name" value="Cyt_P450_sf"/>
</dbReference>
<evidence type="ECO:0000256" key="5">
    <source>
        <dbReference type="ARBA" id="ARBA00023002"/>
    </source>
</evidence>
<evidence type="ECO:0000256" key="7">
    <source>
        <dbReference type="ARBA" id="ARBA00023033"/>
    </source>
</evidence>
<dbReference type="SUPFAM" id="SSF48264">
    <property type="entry name" value="Cytochrome P450"/>
    <property type="match status" value="1"/>
</dbReference>
<dbReference type="PANTHER" id="PTHR24305:SF77">
    <property type="entry name" value="CYTOCHROME P450 MONOOXYGENASE"/>
    <property type="match status" value="1"/>
</dbReference>
<evidence type="ECO:0000313" key="9">
    <source>
        <dbReference type="Proteomes" id="UP001465668"/>
    </source>
</evidence>
<name>A0ABR2XN02_9PEZI</name>
<dbReference type="Gene3D" id="1.10.630.10">
    <property type="entry name" value="Cytochrome P450"/>
    <property type="match status" value="1"/>
</dbReference>
<organism evidence="8 9">
    <name type="scientific">Seiridium cardinale</name>
    <dbReference type="NCBI Taxonomy" id="138064"/>
    <lineage>
        <taxon>Eukaryota</taxon>
        <taxon>Fungi</taxon>
        <taxon>Dikarya</taxon>
        <taxon>Ascomycota</taxon>
        <taxon>Pezizomycotina</taxon>
        <taxon>Sordariomycetes</taxon>
        <taxon>Xylariomycetidae</taxon>
        <taxon>Amphisphaeriales</taxon>
        <taxon>Sporocadaceae</taxon>
        <taxon>Seiridium</taxon>
    </lineage>
</organism>
<dbReference type="InterPro" id="IPR050121">
    <property type="entry name" value="Cytochrome_P450_monoxygenase"/>
</dbReference>
<proteinExistence type="inferred from homology"/>
<evidence type="ECO:0000256" key="4">
    <source>
        <dbReference type="ARBA" id="ARBA00022723"/>
    </source>
</evidence>
<keyword evidence="9" id="KW-1185">Reference proteome</keyword>
<accession>A0ABR2XN02</accession>